<evidence type="ECO:0000313" key="1">
    <source>
        <dbReference type="EMBL" id="MEP0818325.1"/>
    </source>
</evidence>
<sequence>MTRRVAGVVVIDGTDDESWPFSDERGHLEQGVDVILDEGQPAGIVQVPHLRWGGECRVEVELRAQVVQKNAVQVTGTAKLFEGTSENTDDLEDQQQVNFTVPKGGTPTRRQINLRSSGIGGGDHAEIYLTLTNSIYETPD</sequence>
<reference evidence="1 2" key="1">
    <citation type="submission" date="2022-04" db="EMBL/GenBank/DDBJ databases">
        <title>Positive selection, recombination, and allopatry shape intraspecific diversity of widespread and dominant cyanobacteria.</title>
        <authorList>
            <person name="Wei J."/>
            <person name="Shu W."/>
            <person name="Hu C."/>
        </authorList>
    </citation>
    <scope>NUCLEOTIDE SEQUENCE [LARGE SCALE GENOMIC DNA]</scope>
    <source>
        <strain evidence="1 2">GB2-A4</strain>
    </source>
</reference>
<name>A0ABV0J977_9CYAN</name>
<comment type="caution">
    <text evidence="1">The sequence shown here is derived from an EMBL/GenBank/DDBJ whole genome shotgun (WGS) entry which is preliminary data.</text>
</comment>
<accession>A0ABV0J977</accession>
<evidence type="ECO:0000313" key="2">
    <source>
        <dbReference type="Proteomes" id="UP001464891"/>
    </source>
</evidence>
<protein>
    <submittedName>
        <fullName evidence="1">Uncharacterized protein</fullName>
    </submittedName>
</protein>
<dbReference type="EMBL" id="JAMPKM010000008">
    <property type="protein sequence ID" value="MEP0818325.1"/>
    <property type="molecule type" value="Genomic_DNA"/>
</dbReference>
<dbReference type="RefSeq" id="WP_190441734.1">
    <property type="nucleotide sequence ID" value="NZ_JAMPKM010000008.1"/>
</dbReference>
<keyword evidence="2" id="KW-1185">Reference proteome</keyword>
<organism evidence="1 2">
    <name type="scientific">Trichocoleus desertorum GB2-A4</name>
    <dbReference type="NCBI Taxonomy" id="2933944"/>
    <lineage>
        <taxon>Bacteria</taxon>
        <taxon>Bacillati</taxon>
        <taxon>Cyanobacteriota</taxon>
        <taxon>Cyanophyceae</taxon>
        <taxon>Leptolyngbyales</taxon>
        <taxon>Trichocoleusaceae</taxon>
        <taxon>Trichocoleus</taxon>
    </lineage>
</organism>
<proteinExistence type="predicted"/>
<dbReference type="Proteomes" id="UP001464891">
    <property type="component" value="Unassembled WGS sequence"/>
</dbReference>
<gene>
    <name evidence="1" type="ORF">NC998_14590</name>
</gene>